<dbReference type="Pfam" id="PF00041">
    <property type="entry name" value="fn3"/>
    <property type="match status" value="2"/>
</dbReference>
<dbReference type="GO" id="GO:0000272">
    <property type="term" value="P:polysaccharide catabolic process"/>
    <property type="evidence" value="ECO:0007669"/>
    <property type="project" value="UniProtKB-KW"/>
</dbReference>
<dbReference type="PROSITE" id="PS50853">
    <property type="entry name" value="FN3"/>
    <property type="match status" value="3"/>
</dbReference>
<keyword evidence="4" id="KW-0812">Transmembrane</keyword>
<dbReference type="AlphaFoldDB" id="A0A2M9HAS4"/>
<dbReference type="Gene3D" id="2.60.40.10">
    <property type="entry name" value="Immunoglobulins"/>
    <property type="match status" value="3"/>
</dbReference>
<feature type="region of interest" description="Disordered" evidence="3">
    <location>
        <begin position="514"/>
        <end position="536"/>
    </location>
</feature>
<feature type="domain" description="Fibronectin type-III" evidence="6">
    <location>
        <begin position="764"/>
        <end position="859"/>
    </location>
</feature>
<accession>A0A2M9HAS4</accession>
<feature type="transmembrane region" description="Helical" evidence="4">
    <location>
        <begin position="1029"/>
        <end position="1050"/>
    </location>
</feature>
<keyword evidence="5" id="KW-0732">Signal</keyword>
<evidence type="ECO:0000313" key="8">
    <source>
        <dbReference type="Proteomes" id="UP000229095"/>
    </source>
</evidence>
<organism evidence="7 8">
    <name type="scientific">Bifidobacterium primatium</name>
    <dbReference type="NCBI Taxonomy" id="2045438"/>
    <lineage>
        <taxon>Bacteria</taxon>
        <taxon>Bacillati</taxon>
        <taxon>Actinomycetota</taxon>
        <taxon>Actinomycetes</taxon>
        <taxon>Bifidobacteriales</taxon>
        <taxon>Bifidobacteriaceae</taxon>
        <taxon>Bifidobacterium</taxon>
    </lineage>
</organism>
<feature type="chain" id="PRO_5014987121" description="Fibronectin type-III domain-containing protein" evidence="5">
    <location>
        <begin position="39"/>
        <end position="1056"/>
    </location>
</feature>
<evidence type="ECO:0000256" key="5">
    <source>
        <dbReference type="SAM" id="SignalP"/>
    </source>
</evidence>
<evidence type="ECO:0000259" key="6">
    <source>
        <dbReference type="PROSITE" id="PS50853"/>
    </source>
</evidence>
<keyword evidence="8" id="KW-1185">Reference proteome</keyword>
<dbReference type="InterPro" id="IPR013783">
    <property type="entry name" value="Ig-like_fold"/>
</dbReference>
<dbReference type="CDD" id="cd00063">
    <property type="entry name" value="FN3"/>
    <property type="match status" value="3"/>
</dbReference>
<keyword evidence="2" id="KW-0119">Carbohydrate metabolism</keyword>
<dbReference type="PANTHER" id="PTHR46957">
    <property type="entry name" value="CYTOKINE RECEPTOR"/>
    <property type="match status" value="1"/>
</dbReference>
<keyword evidence="4" id="KW-1133">Transmembrane helix</keyword>
<dbReference type="InterPro" id="IPR036116">
    <property type="entry name" value="FN3_sf"/>
</dbReference>
<evidence type="ECO:0000256" key="2">
    <source>
        <dbReference type="ARBA" id="ARBA00023326"/>
    </source>
</evidence>
<dbReference type="SUPFAM" id="SSF49265">
    <property type="entry name" value="Fibronectin type III"/>
    <property type="match status" value="2"/>
</dbReference>
<evidence type="ECO:0000256" key="4">
    <source>
        <dbReference type="SAM" id="Phobius"/>
    </source>
</evidence>
<dbReference type="GO" id="GO:0016020">
    <property type="term" value="C:membrane"/>
    <property type="evidence" value="ECO:0007669"/>
    <property type="project" value="UniProtKB-SubCell"/>
</dbReference>
<feature type="region of interest" description="Disordered" evidence="3">
    <location>
        <begin position="959"/>
        <end position="1022"/>
    </location>
</feature>
<keyword evidence="1" id="KW-0326">Glycosidase</keyword>
<reference evidence="7 8" key="1">
    <citation type="submission" date="2017-10" db="EMBL/GenBank/DDBJ databases">
        <title>Draft genome sequences of strains TRE 1, TRE 9, TRE H and TRI 7, isolated from tamarins, belonging to four potential novel Bifidobacterium species.</title>
        <authorList>
            <person name="Mattarelli P."/>
            <person name="Modesto M."/>
            <person name="Puglisi E."/>
            <person name="Morelli L."/>
            <person name="Spezio C."/>
            <person name="Bonetti A."/>
            <person name="Sandri C."/>
        </authorList>
    </citation>
    <scope>NUCLEOTIDE SEQUENCE [LARGE SCALE GENOMIC DNA]</scope>
    <source>
        <strain evidence="8">TRE1</strain>
    </source>
</reference>
<dbReference type="SMART" id="SM00060">
    <property type="entry name" value="FN3"/>
    <property type="match status" value="3"/>
</dbReference>
<dbReference type="InterPro" id="IPR050713">
    <property type="entry name" value="RTP_Phos/Ushers"/>
</dbReference>
<evidence type="ECO:0000256" key="3">
    <source>
        <dbReference type="SAM" id="MobiDB-lite"/>
    </source>
</evidence>
<sequence length="1056" mass="108171">MKTKGTSVFLNKKRSAALASAIAVATLGAGLVVPAASAADSTAKTTDDATLTWGLNKETNWRAYNPGTFNFLSAGVVDKTSADDLVEESEWKQSDGNVSIEKKQADGTYAAATWAGLKTTPDGKDLPAAYSATGEGSGNRVKLTKGTGTIDADKDNAEISWTGSFTVSYYSGQVQWYAKDLKLNVTGGKGTVTATLGGWATDMNDATVFSKIAEEKNVEIATLSNVDVKDDGTVVTPDFNENDVDGQGTKAKSWPKPFLDFVSKTGSGPYWYASGGAADQRKAPTEIAVSYTAKTAEDPTKVGNVGTLSADPTVINPTKDQQITVTGKGYTGSGAAFGTYVVIADKSVWQPGKVPTDQSAFTIQKWVRPANDPKDGYANLDKDGNWTQVLDIPANTLDASKQYVVGTFAAHMLSVTNRNLDHAVDLTLKTAEPETTAPAAPAKPTASVASATSVKVDWKAPSDGGSAITGYTVTLTPSKGDAVTKDVDANTTTATFGDLAAGVSYTATVTAKNAKGSSAASPASDAVTPNPDPASDLGIKVSPASNIDPSVKNTFTVKGTGFTGGAAANGTYLIVVDSSVWKPGQAFNMAYMGKLVGTAWIQPGQIKDGAFTGTVDVDANKLEYGKTYIVGTIAAHQLAITDRRLDTAQAITLKAQIPTAPSDVTLAKSGNADAKVSWKAPAAGSYDSKVAKYTVVVSDKDGKQVATKTVEAVDGQSEYTADFAGIAKPGTTLKATVVAIDAEGRQSAAVAAKDLEIAAVAPDAPQNVTVKQAGAHELLVSWSKPASDGGSAITGYTVTLTPSKGDAVTQDVDANTFQHVFTELDPNTEYTATVTAVNAAGSADASASEAAKPAAIEPKLAFADANKKAITSLTLNVNDEKTIYAFAQGENVGGEKVTWESSDKSVVGFPAESDDADTPATAAVGYDEQKVVAGKAGSATITITATIDGKKVTATLPVTVKDPTANNNGNQNNNGNNGSNNNGSNNNGSANGNASGSTTGTTSSNKTNAAAKANGTATKPNALSKTGSAIMGIVAAAVVLAAGAGVVLAARRRALR</sequence>
<feature type="signal peptide" evidence="5">
    <location>
        <begin position="1"/>
        <end position="38"/>
    </location>
</feature>
<gene>
    <name evidence="7" type="ORF">CS006_01790</name>
</gene>
<name>A0A2M9HAS4_9BIFI</name>
<feature type="domain" description="Fibronectin type-III" evidence="6">
    <location>
        <begin position="660"/>
        <end position="763"/>
    </location>
</feature>
<keyword evidence="4" id="KW-0472">Membrane</keyword>
<keyword evidence="2" id="KW-0624">Polysaccharide degradation</keyword>
<protein>
    <recommendedName>
        <fullName evidence="6">Fibronectin type-III domain-containing protein</fullName>
    </recommendedName>
</protein>
<evidence type="ECO:0000256" key="1">
    <source>
        <dbReference type="ARBA" id="ARBA00023295"/>
    </source>
</evidence>
<feature type="domain" description="Fibronectin type-III" evidence="6">
    <location>
        <begin position="440"/>
        <end position="531"/>
    </location>
</feature>
<comment type="caution">
    <text evidence="7">The sequence shown here is derived from an EMBL/GenBank/DDBJ whole genome shotgun (WGS) entry which is preliminary data.</text>
</comment>
<feature type="compositionally biased region" description="Low complexity" evidence="3">
    <location>
        <begin position="964"/>
        <end position="1022"/>
    </location>
</feature>
<dbReference type="PANTHER" id="PTHR46957:SF3">
    <property type="entry name" value="CYTOKINE RECEPTOR"/>
    <property type="match status" value="1"/>
</dbReference>
<dbReference type="InterPro" id="IPR003961">
    <property type="entry name" value="FN3_dom"/>
</dbReference>
<keyword evidence="1" id="KW-0378">Hydrolase</keyword>
<dbReference type="Gene3D" id="2.60.40.1080">
    <property type="match status" value="1"/>
</dbReference>
<evidence type="ECO:0000313" key="7">
    <source>
        <dbReference type="EMBL" id="PJM73915.1"/>
    </source>
</evidence>
<dbReference type="EMBL" id="PEBI01000001">
    <property type="protein sequence ID" value="PJM73915.1"/>
    <property type="molecule type" value="Genomic_DNA"/>
</dbReference>
<dbReference type="Proteomes" id="UP000229095">
    <property type="component" value="Unassembled WGS sequence"/>
</dbReference>
<proteinExistence type="predicted"/>
<dbReference type="GO" id="GO:0016798">
    <property type="term" value="F:hydrolase activity, acting on glycosyl bonds"/>
    <property type="evidence" value="ECO:0007669"/>
    <property type="project" value="UniProtKB-KW"/>
</dbReference>